<feature type="transmembrane region" description="Helical" evidence="7">
    <location>
        <begin position="52"/>
        <end position="76"/>
    </location>
</feature>
<dbReference type="EMBL" id="QJNU01001001">
    <property type="protein sequence ID" value="RYO81263.1"/>
    <property type="molecule type" value="Genomic_DNA"/>
</dbReference>
<evidence type="ECO:0000256" key="7">
    <source>
        <dbReference type="SAM" id="Phobius"/>
    </source>
</evidence>
<dbReference type="GO" id="GO:0016020">
    <property type="term" value="C:membrane"/>
    <property type="evidence" value="ECO:0007669"/>
    <property type="project" value="UniProtKB-SubCell"/>
</dbReference>
<evidence type="ECO:0000256" key="4">
    <source>
        <dbReference type="ARBA" id="ARBA00023136"/>
    </source>
</evidence>
<dbReference type="AlphaFoldDB" id="A0A4Q4SU52"/>
<evidence type="ECO:0000256" key="2">
    <source>
        <dbReference type="ARBA" id="ARBA00022692"/>
    </source>
</evidence>
<feature type="transmembrane region" description="Helical" evidence="7">
    <location>
        <begin position="197"/>
        <end position="218"/>
    </location>
</feature>
<evidence type="ECO:0000256" key="3">
    <source>
        <dbReference type="ARBA" id="ARBA00022989"/>
    </source>
</evidence>
<dbReference type="Pfam" id="PF20684">
    <property type="entry name" value="Fung_rhodopsin"/>
    <property type="match status" value="1"/>
</dbReference>
<comment type="subcellular location">
    <subcellularLocation>
        <location evidence="1">Membrane</location>
        <topology evidence="1">Multi-pass membrane protein</topology>
    </subcellularLocation>
</comment>
<dbReference type="PANTHER" id="PTHR33048">
    <property type="entry name" value="PTH11-LIKE INTEGRAL MEMBRANE PROTEIN (AFU_ORTHOLOGUE AFUA_5G11245)"/>
    <property type="match status" value="1"/>
</dbReference>
<gene>
    <name evidence="9" type="ORF">DL764_009791</name>
</gene>
<sequence length="391" mass="42378">MDPGAAAAAAAAALQKFVIEDWTLFAIGLCVTVIRTYTRVKHVGFKGLQGDDYLVWLAMFFYAIETSLAYAVGAVAKGLANNGMTADQRLALDPSSSEYKLRVVGSKIQLAGWSTYSALLWSLKLSLLFLYIRLTAGLHRSYLVRIYFGFGFVIPAISSQIVWVYCAMNIVTDLYLISIPVPMLWQSSLKPLKKIGLITLFSGGIFIMVCGILRAALIVTDPVNGAQLAGSWAVRETFVAVITTNLPVVFPLVKSMLSPVFGSLTRSMRSLSDKGLSGKLSLSFKTFGGGAKQSWRGRGPGTPNPITEFTFTESEERMLSQQGHVKMQNMASSNPNTTANAQDSNAVNIRKDVEVAVTSAPAEQENQPPQGQGNFPFASGPRTSHTAYVHK</sequence>
<protein>
    <recommendedName>
        <fullName evidence="8">Rhodopsin domain-containing protein</fullName>
    </recommendedName>
</protein>
<dbReference type="InterPro" id="IPR049326">
    <property type="entry name" value="Rhodopsin_dom_fungi"/>
</dbReference>
<feature type="compositionally biased region" description="Polar residues" evidence="6">
    <location>
        <begin position="364"/>
        <end position="373"/>
    </location>
</feature>
<keyword evidence="2 7" id="KW-0812">Transmembrane</keyword>
<dbReference type="InterPro" id="IPR052337">
    <property type="entry name" value="SAT4-like"/>
</dbReference>
<proteinExistence type="inferred from homology"/>
<comment type="caution">
    <text evidence="9">The sequence shown here is derived from an EMBL/GenBank/DDBJ whole genome shotgun (WGS) entry which is preliminary data.</text>
</comment>
<accession>A0A4Q4SU52</accession>
<dbReference type="STRING" id="155417.A0A4Q4SU52"/>
<dbReference type="Proteomes" id="UP000293360">
    <property type="component" value="Unassembled WGS sequence"/>
</dbReference>
<feature type="transmembrane region" description="Helical" evidence="7">
    <location>
        <begin position="110"/>
        <end position="130"/>
    </location>
</feature>
<name>A0A4Q4SU52_9PEZI</name>
<feature type="compositionally biased region" description="Polar residues" evidence="6">
    <location>
        <begin position="381"/>
        <end position="391"/>
    </location>
</feature>
<evidence type="ECO:0000259" key="8">
    <source>
        <dbReference type="Pfam" id="PF20684"/>
    </source>
</evidence>
<feature type="transmembrane region" description="Helical" evidence="7">
    <location>
        <begin position="238"/>
        <end position="261"/>
    </location>
</feature>
<comment type="similarity">
    <text evidence="5">Belongs to the SAT4 family.</text>
</comment>
<keyword evidence="10" id="KW-1185">Reference proteome</keyword>
<evidence type="ECO:0000256" key="6">
    <source>
        <dbReference type="SAM" id="MobiDB-lite"/>
    </source>
</evidence>
<dbReference type="OrthoDB" id="2988756at2759"/>
<dbReference type="PANTHER" id="PTHR33048:SF105">
    <property type="match status" value="1"/>
</dbReference>
<feature type="region of interest" description="Disordered" evidence="6">
    <location>
        <begin position="351"/>
        <end position="391"/>
    </location>
</feature>
<reference evidence="9 10" key="1">
    <citation type="submission" date="2018-06" db="EMBL/GenBank/DDBJ databases">
        <title>Complete Genomes of Monosporascus.</title>
        <authorList>
            <person name="Robinson A.J."/>
            <person name="Natvig D.O."/>
        </authorList>
    </citation>
    <scope>NUCLEOTIDE SEQUENCE [LARGE SCALE GENOMIC DNA]</scope>
    <source>
        <strain evidence="9 10">CBS 110550</strain>
    </source>
</reference>
<keyword evidence="3 7" id="KW-1133">Transmembrane helix</keyword>
<evidence type="ECO:0000313" key="9">
    <source>
        <dbReference type="EMBL" id="RYO81263.1"/>
    </source>
</evidence>
<evidence type="ECO:0000313" key="10">
    <source>
        <dbReference type="Proteomes" id="UP000293360"/>
    </source>
</evidence>
<organism evidence="9 10">
    <name type="scientific">Monosporascus ibericus</name>
    <dbReference type="NCBI Taxonomy" id="155417"/>
    <lineage>
        <taxon>Eukaryota</taxon>
        <taxon>Fungi</taxon>
        <taxon>Dikarya</taxon>
        <taxon>Ascomycota</taxon>
        <taxon>Pezizomycotina</taxon>
        <taxon>Sordariomycetes</taxon>
        <taxon>Xylariomycetidae</taxon>
        <taxon>Xylariales</taxon>
        <taxon>Xylariales incertae sedis</taxon>
        <taxon>Monosporascus</taxon>
    </lineage>
</organism>
<feature type="transmembrane region" description="Helical" evidence="7">
    <location>
        <begin position="142"/>
        <end position="161"/>
    </location>
</feature>
<keyword evidence="4 7" id="KW-0472">Membrane</keyword>
<evidence type="ECO:0000256" key="5">
    <source>
        <dbReference type="ARBA" id="ARBA00038359"/>
    </source>
</evidence>
<evidence type="ECO:0000256" key="1">
    <source>
        <dbReference type="ARBA" id="ARBA00004141"/>
    </source>
</evidence>
<feature type="domain" description="Rhodopsin" evidence="8">
    <location>
        <begin position="159"/>
        <end position="254"/>
    </location>
</feature>